<feature type="region of interest" description="Disordered" evidence="2">
    <location>
        <begin position="456"/>
        <end position="490"/>
    </location>
</feature>
<dbReference type="EMBL" id="JXTC01000278">
    <property type="protein sequence ID" value="PON71227.1"/>
    <property type="molecule type" value="Genomic_DNA"/>
</dbReference>
<protein>
    <submittedName>
        <fullName evidence="4">von Willebrand factor, type A</fullName>
    </submittedName>
</protein>
<dbReference type="AlphaFoldDB" id="A0A2P5DD85"/>
<dbReference type="SMART" id="SM00327">
    <property type="entry name" value="VWA"/>
    <property type="match status" value="1"/>
</dbReference>
<evidence type="ECO:0000256" key="2">
    <source>
        <dbReference type="SAM" id="MobiDB-lite"/>
    </source>
</evidence>
<comment type="caution">
    <text evidence="4">The sequence shown here is derived from an EMBL/GenBank/DDBJ whole genome shotgun (WGS) entry which is preliminary data.</text>
</comment>
<dbReference type="Gene3D" id="3.40.50.410">
    <property type="entry name" value="von Willebrand factor, type A domain"/>
    <property type="match status" value="1"/>
</dbReference>
<sequence length="490" mass="53340">MSFNDDEPIVAIQDVSGEKAEHFIAELIKATVISKSEAPLEETKFKVMLELMGVGSGNHRSGVDLVTVLDVSGSMQGEKLARLKTAMQFVIKKLSPIDRLSVVTFARDSCRLCPLRQINENSQAEIENLVNALVTNDGTNITAGLQTGLKVLNDRSLTNGRVAGIMLLSDGQQNTEDDAAQVQLGNVPIYTFGFGADHDPRVLKAIADNSPGGTFSDVQDIDNLSIAISQCFAGLLTVVVQDLTLSVTQDESTIEKVSSGNYPQTRDDAAGSVAISFGDLYDQELRKVIVDLSLPAVPSQASANVLDVDYTYRIGGKLFTANPLCVTVTRTGTSMELESDGVITEENRLRTAEIIEESRVLADNNKLDNAQEKLVDALNLVENVVDESNNPLLDALKDEVQQLLRLMKSQEIYEKQGRPFALSSETSHDRQRFAARGDVEEIRLFATPRMDAYLEQARSFDEDPSKAPPSVDDDVEQEPVVDPHAPISGA</sequence>
<reference evidence="5" key="1">
    <citation type="submission" date="2016-06" db="EMBL/GenBank/DDBJ databases">
        <title>Parallel loss of symbiosis genes in relatives of nitrogen-fixing non-legume Parasponia.</title>
        <authorList>
            <person name="Van Velzen R."/>
            <person name="Holmer R."/>
            <person name="Bu F."/>
            <person name="Rutten L."/>
            <person name="Van Zeijl A."/>
            <person name="Liu W."/>
            <person name="Santuari L."/>
            <person name="Cao Q."/>
            <person name="Sharma T."/>
            <person name="Shen D."/>
            <person name="Roswanjaya Y."/>
            <person name="Wardhani T."/>
            <person name="Kalhor M.S."/>
            <person name="Jansen J."/>
            <person name="Van den Hoogen J."/>
            <person name="Gungor B."/>
            <person name="Hartog M."/>
            <person name="Hontelez J."/>
            <person name="Verver J."/>
            <person name="Yang W.-C."/>
            <person name="Schijlen E."/>
            <person name="Repin R."/>
            <person name="Schilthuizen M."/>
            <person name="Schranz E."/>
            <person name="Heidstra R."/>
            <person name="Miyata K."/>
            <person name="Fedorova E."/>
            <person name="Kohlen W."/>
            <person name="Bisseling T."/>
            <person name="Smit S."/>
            <person name="Geurts R."/>
        </authorList>
    </citation>
    <scope>NUCLEOTIDE SEQUENCE [LARGE SCALE GENOMIC DNA]</scope>
    <source>
        <strain evidence="5">cv. RG33-2</strain>
    </source>
</reference>
<feature type="domain" description="VWFA" evidence="3">
    <location>
        <begin position="64"/>
        <end position="239"/>
    </location>
</feature>
<keyword evidence="5" id="KW-1185">Reference proteome</keyword>
<gene>
    <name evidence="4" type="ORF">TorRG33x02_255190</name>
</gene>
<dbReference type="Pfam" id="PF14624">
    <property type="entry name" value="Vwaint"/>
    <property type="match status" value="1"/>
</dbReference>
<dbReference type="InParanoid" id="A0A2P5DD85"/>
<name>A0A2P5DD85_TREOI</name>
<dbReference type="PROSITE" id="PS50234">
    <property type="entry name" value="VWFA"/>
    <property type="match status" value="1"/>
</dbReference>
<dbReference type="InterPro" id="IPR036465">
    <property type="entry name" value="vWFA_dom_sf"/>
</dbReference>
<evidence type="ECO:0000259" key="3">
    <source>
        <dbReference type="PROSITE" id="PS50234"/>
    </source>
</evidence>
<feature type="coiled-coil region" evidence="1">
    <location>
        <begin position="367"/>
        <end position="413"/>
    </location>
</feature>
<dbReference type="PANTHER" id="PTHR10579">
    <property type="entry name" value="CALCIUM-ACTIVATED CHLORIDE CHANNEL REGULATOR"/>
    <property type="match status" value="1"/>
</dbReference>
<accession>A0A2P5DD85</accession>
<organism evidence="4 5">
    <name type="scientific">Trema orientale</name>
    <name type="common">Charcoal tree</name>
    <name type="synonym">Celtis orientalis</name>
    <dbReference type="NCBI Taxonomy" id="63057"/>
    <lineage>
        <taxon>Eukaryota</taxon>
        <taxon>Viridiplantae</taxon>
        <taxon>Streptophyta</taxon>
        <taxon>Embryophyta</taxon>
        <taxon>Tracheophyta</taxon>
        <taxon>Spermatophyta</taxon>
        <taxon>Magnoliopsida</taxon>
        <taxon>eudicotyledons</taxon>
        <taxon>Gunneridae</taxon>
        <taxon>Pentapetalae</taxon>
        <taxon>rosids</taxon>
        <taxon>fabids</taxon>
        <taxon>Rosales</taxon>
        <taxon>Cannabaceae</taxon>
        <taxon>Trema</taxon>
    </lineage>
</organism>
<dbReference type="OrthoDB" id="687730at2759"/>
<dbReference type="InterPro" id="IPR051266">
    <property type="entry name" value="CLCR"/>
</dbReference>
<dbReference type="InterPro" id="IPR002035">
    <property type="entry name" value="VWF_A"/>
</dbReference>
<evidence type="ECO:0000313" key="4">
    <source>
        <dbReference type="EMBL" id="PON71227.1"/>
    </source>
</evidence>
<dbReference type="InterPro" id="IPR032838">
    <property type="entry name" value="Vwaint_dom"/>
</dbReference>
<dbReference type="PANTHER" id="PTHR10579:SF129">
    <property type="entry name" value="OS01G0640200 PROTEIN"/>
    <property type="match status" value="1"/>
</dbReference>
<proteinExistence type="predicted"/>
<evidence type="ECO:0000256" key="1">
    <source>
        <dbReference type="SAM" id="Coils"/>
    </source>
</evidence>
<dbReference type="Pfam" id="PF00092">
    <property type="entry name" value="VWA"/>
    <property type="match status" value="1"/>
</dbReference>
<evidence type="ECO:0000313" key="5">
    <source>
        <dbReference type="Proteomes" id="UP000237000"/>
    </source>
</evidence>
<dbReference type="STRING" id="63057.A0A2P5DD85"/>
<keyword evidence="1" id="KW-0175">Coiled coil</keyword>
<dbReference type="Proteomes" id="UP000237000">
    <property type="component" value="Unassembled WGS sequence"/>
</dbReference>
<dbReference type="SUPFAM" id="SSF53300">
    <property type="entry name" value="vWA-like"/>
    <property type="match status" value="1"/>
</dbReference>